<dbReference type="Gene3D" id="3.30.70.270">
    <property type="match status" value="1"/>
</dbReference>
<dbReference type="InterPro" id="IPR052155">
    <property type="entry name" value="Biofilm_reg_signaling"/>
</dbReference>
<sequence>MFDENDCAILEVLLGTKSPCWRLGSDSNALELAAVRGLTNVSVALTAAQAEAIRSLTGVTSHLQLDVTLFGHAVNLHLVGKKINLTDWAGTASDHNDTSSVAAALTSGLASAEQVVSEVNSLVVILDRNGIVQRFNRMCEEVTGTREVDVIGKSAFDMFMSPDQGEQSRTNIAQFFASGHSFEVERIINTIDGPRLYQFRNKFVRSGSGVDEVFIICSGTDITAERDAHKRLQELASKDVLTGLMNRYAINATIESALEAASDDRSHVLGVVFLDLDNFKRVNDHFGHVNGDRLIKRVSEIVSDCLPEGATVARLGGDEFLILVDPCTQALLETLAETIIDRLRAPIHLDLMDAYTSCSIGIAVYPQHGETLEALISHADTAMYAAKEAGKHTYRVFSPEMNQKVAKCIWLDTELRRAIEEKQFVLHYQPLINLCTGRLHSVEALLRWQSTSRGLVPPGEFIRFTEESGLIVPIGRWLMQEAVSQAEHWRENGLDIRISINVSARQLRDAEIVNQLRELVERSHSTRTLIDIELTESCFIEDEKAAVELMRQFKQLGARILLDDFGTGYSSLSQLTRLPIDVIKLDRSFITGIDQNFQAQSLVRSVLSLARAFGFTIVAEGVETEREVQFLKDIGVDYAQGFFYARPMAADTFEAWLADKKKLRLIA</sequence>
<dbReference type="EMBL" id="PNYB01000001">
    <property type="protein sequence ID" value="PMS28172.1"/>
    <property type="molecule type" value="Genomic_DNA"/>
</dbReference>
<evidence type="ECO:0000313" key="4">
    <source>
        <dbReference type="EMBL" id="PMS28172.1"/>
    </source>
</evidence>
<accession>A0A2N7WFK6</accession>
<dbReference type="SUPFAM" id="SSF141868">
    <property type="entry name" value="EAL domain-like"/>
    <property type="match status" value="1"/>
</dbReference>
<dbReference type="RefSeq" id="WP_102607762.1">
    <property type="nucleotide sequence ID" value="NZ_CADIKD010000005.1"/>
</dbReference>
<dbReference type="SUPFAM" id="SSF55785">
    <property type="entry name" value="PYP-like sensor domain (PAS domain)"/>
    <property type="match status" value="1"/>
</dbReference>
<dbReference type="NCBIfam" id="TIGR00229">
    <property type="entry name" value="sensory_box"/>
    <property type="match status" value="1"/>
</dbReference>
<dbReference type="CDD" id="cd00130">
    <property type="entry name" value="PAS"/>
    <property type="match status" value="1"/>
</dbReference>
<name>A0A2N7WFK6_9BURK</name>
<dbReference type="InterPro" id="IPR000160">
    <property type="entry name" value="GGDEF_dom"/>
</dbReference>
<dbReference type="Proteomes" id="UP000235347">
    <property type="component" value="Unassembled WGS sequence"/>
</dbReference>
<dbReference type="PROSITE" id="PS50112">
    <property type="entry name" value="PAS"/>
    <property type="match status" value="1"/>
</dbReference>
<dbReference type="SMART" id="SM00052">
    <property type="entry name" value="EAL"/>
    <property type="match status" value="1"/>
</dbReference>
<evidence type="ECO:0000259" key="1">
    <source>
        <dbReference type="PROSITE" id="PS50112"/>
    </source>
</evidence>
<evidence type="ECO:0000313" key="5">
    <source>
        <dbReference type="Proteomes" id="UP000235347"/>
    </source>
</evidence>
<organism evidence="4 5">
    <name type="scientific">Trinickia soli</name>
    <dbReference type="NCBI Taxonomy" id="380675"/>
    <lineage>
        <taxon>Bacteria</taxon>
        <taxon>Pseudomonadati</taxon>
        <taxon>Pseudomonadota</taxon>
        <taxon>Betaproteobacteria</taxon>
        <taxon>Burkholderiales</taxon>
        <taxon>Burkholderiaceae</taxon>
        <taxon>Trinickia</taxon>
    </lineage>
</organism>
<dbReference type="InterPro" id="IPR000014">
    <property type="entry name" value="PAS"/>
</dbReference>
<feature type="domain" description="GGDEF" evidence="3">
    <location>
        <begin position="267"/>
        <end position="399"/>
    </location>
</feature>
<keyword evidence="5" id="KW-1185">Reference proteome</keyword>
<dbReference type="PROSITE" id="PS50887">
    <property type="entry name" value="GGDEF"/>
    <property type="match status" value="1"/>
</dbReference>
<dbReference type="Pfam" id="PF00990">
    <property type="entry name" value="GGDEF"/>
    <property type="match status" value="1"/>
</dbReference>
<dbReference type="Pfam" id="PF13426">
    <property type="entry name" value="PAS_9"/>
    <property type="match status" value="1"/>
</dbReference>
<dbReference type="NCBIfam" id="NF007474">
    <property type="entry name" value="PRK10060.1"/>
    <property type="match status" value="1"/>
</dbReference>
<dbReference type="PROSITE" id="PS50883">
    <property type="entry name" value="EAL"/>
    <property type="match status" value="1"/>
</dbReference>
<dbReference type="Gene3D" id="3.20.20.450">
    <property type="entry name" value="EAL domain"/>
    <property type="match status" value="1"/>
</dbReference>
<dbReference type="SUPFAM" id="SSF55073">
    <property type="entry name" value="Nucleotide cyclase"/>
    <property type="match status" value="1"/>
</dbReference>
<comment type="caution">
    <text evidence="4">The sequence shown here is derived from an EMBL/GenBank/DDBJ whole genome shotgun (WGS) entry which is preliminary data.</text>
</comment>
<dbReference type="InterPro" id="IPR043128">
    <property type="entry name" value="Rev_trsase/Diguanyl_cyclase"/>
</dbReference>
<dbReference type="Pfam" id="PF00563">
    <property type="entry name" value="EAL"/>
    <property type="match status" value="1"/>
</dbReference>
<dbReference type="AlphaFoldDB" id="A0A2N7WFK6"/>
<dbReference type="InterPro" id="IPR001633">
    <property type="entry name" value="EAL_dom"/>
</dbReference>
<protein>
    <submittedName>
        <fullName evidence="4">Cyclic di-GMP phosphodiesterase</fullName>
    </submittedName>
</protein>
<dbReference type="InterPro" id="IPR029787">
    <property type="entry name" value="Nucleotide_cyclase"/>
</dbReference>
<evidence type="ECO:0000259" key="2">
    <source>
        <dbReference type="PROSITE" id="PS50883"/>
    </source>
</evidence>
<proteinExistence type="predicted"/>
<dbReference type="NCBIfam" id="TIGR00254">
    <property type="entry name" value="GGDEF"/>
    <property type="match status" value="1"/>
</dbReference>
<dbReference type="PANTHER" id="PTHR44757">
    <property type="entry name" value="DIGUANYLATE CYCLASE DGCP"/>
    <property type="match status" value="1"/>
</dbReference>
<dbReference type="CDD" id="cd01948">
    <property type="entry name" value="EAL"/>
    <property type="match status" value="1"/>
</dbReference>
<dbReference type="InterPro" id="IPR035965">
    <property type="entry name" value="PAS-like_dom_sf"/>
</dbReference>
<feature type="domain" description="EAL" evidence="2">
    <location>
        <begin position="408"/>
        <end position="661"/>
    </location>
</feature>
<gene>
    <name evidence="4" type="ORF">C0Z19_00020</name>
</gene>
<dbReference type="SMART" id="SM00091">
    <property type="entry name" value="PAS"/>
    <property type="match status" value="1"/>
</dbReference>
<dbReference type="CDD" id="cd01949">
    <property type="entry name" value="GGDEF"/>
    <property type="match status" value="1"/>
</dbReference>
<reference evidence="4 5" key="1">
    <citation type="submission" date="2018-01" db="EMBL/GenBank/DDBJ databases">
        <title>Whole genome analyses suggest that Burkholderia sensu lato contains two further novel genera in the rhizoxinica-symbiotica group Mycetohabitans gen. nov., and Trinickia gen. nov.: implications for the evolution of diazotrophy and nodulation in the Burkholderiaceae.</title>
        <authorList>
            <person name="Estrada-de los Santos P."/>
            <person name="Palmer M."/>
            <person name="Chavez-Ramirez B."/>
            <person name="Beukes C."/>
            <person name="Steenkamp E.T."/>
            <person name="Hirsch A.M."/>
            <person name="Manyaka P."/>
            <person name="Maluk M."/>
            <person name="Lafos M."/>
            <person name="Crook M."/>
            <person name="Gross E."/>
            <person name="Simon M.F."/>
            <person name="Bueno dos Reis Junior F."/>
            <person name="Poole P.S."/>
            <person name="Venter S.N."/>
            <person name="James E.K."/>
        </authorList>
    </citation>
    <scope>NUCLEOTIDE SEQUENCE [LARGE SCALE GENOMIC DNA]</scope>
    <source>
        <strain evidence="4 5">GP25-8</strain>
    </source>
</reference>
<feature type="domain" description="PAS" evidence="1">
    <location>
        <begin position="108"/>
        <end position="179"/>
    </location>
</feature>
<dbReference type="FunFam" id="3.20.20.450:FF:000001">
    <property type="entry name" value="Cyclic di-GMP phosphodiesterase yahA"/>
    <property type="match status" value="1"/>
</dbReference>
<dbReference type="Gene3D" id="3.30.450.20">
    <property type="entry name" value="PAS domain"/>
    <property type="match status" value="1"/>
</dbReference>
<dbReference type="InterPro" id="IPR035919">
    <property type="entry name" value="EAL_sf"/>
</dbReference>
<dbReference type="SMART" id="SM00267">
    <property type="entry name" value="GGDEF"/>
    <property type="match status" value="1"/>
</dbReference>
<evidence type="ECO:0000259" key="3">
    <source>
        <dbReference type="PROSITE" id="PS50887"/>
    </source>
</evidence>
<dbReference type="PANTHER" id="PTHR44757:SF11">
    <property type="entry name" value="CYCLIC DI-GMP PHOSPHODIESTERASE PDER"/>
    <property type="match status" value="1"/>
</dbReference>